<sequence>MSDFDLRRLVQWHLNEIPRKCIPGFQKLIDQIKDPKSMINNLDGAPDPTDGGHEPVSRYDFPEIESKIRRLLCRYCIPAPAVHCDVQYLSTSNHNPMHIEWNTIMRPFRSREPEGMWNLLHIIREMFARNDDNAVALLRTVTDECLSNSQVLLWWYTSKLVQSGGWNFSNHFKVPSPQCVLSQLNCSHLFDEIVTLWKLVAMNPRAGKFYRSQLAAYLQDYHRTAVRRLKNMISMTPPTADDAERKTDATILSNHQTSTILNQIVNIETGGNLTAASMKFTLNCFPGFYSAIQMCNYLNDKDIKLAATTDAIFYVSAVSYYIKILKGWVILEFLRFFISAKCFQKSFYAP</sequence>
<dbReference type="Pfam" id="PF25572">
    <property type="entry name" value="TPR_ZSWIM8"/>
    <property type="match status" value="1"/>
</dbReference>
<accession>A0A8R1HYP4</accession>
<evidence type="ECO:0000313" key="3">
    <source>
        <dbReference type="Proteomes" id="UP000005237"/>
    </source>
</evidence>
<organism evidence="2 3">
    <name type="scientific">Caenorhabditis japonica</name>
    <dbReference type="NCBI Taxonomy" id="281687"/>
    <lineage>
        <taxon>Eukaryota</taxon>
        <taxon>Metazoa</taxon>
        <taxon>Ecdysozoa</taxon>
        <taxon>Nematoda</taxon>
        <taxon>Chromadorea</taxon>
        <taxon>Rhabditida</taxon>
        <taxon>Rhabditina</taxon>
        <taxon>Rhabditomorpha</taxon>
        <taxon>Rhabditoidea</taxon>
        <taxon>Rhabditidae</taxon>
        <taxon>Peloderinae</taxon>
        <taxon>Caenorhabditis</taxon>
    </lineage>
</organism>
<dbReference type="GO" id="GO:0031462">
    <property type="term" value="C:Cul2-RING ubiquitin ligase complex"/>
    <property type="evidence" value="ECO:0007669"/>
    <property type="project" value="TreeGrafter"/>
</dbReference>
<keyword evidence="3" id="KW-1185">Reference proteome</keyword>
<reference evidence="3" key="1">
    <citation type="submission" date="2010-08" db="EMBL/GenBank/DDBJ databases">
        <authorList>
            <consortium name="Caenorhabditis japonica Sequencing Consortium"/>
            <person name="Wilson R.K."/>
        </authorList>
    </citation>
    <scope>NUCLEOTIDE SEQUENCE [LARGE SCALE GENOMIC DNA]</scope>
    <source>
        <strain evidence="3">DF5081</strain>
    </source>
</reference>
<proteinExistence type="predicted"/>
<dbReference type="PANTHER" id="PTHR22619">
    <property type="entry name" value="ZINC FINGER SWIM DOMAIN CONTAINING PROTEIN 4, 5, 6"/>
    <property type="match status" value="1"/>
</dbReference>
<dbReference type="PANTHER" id="PTHR22619:SF1">
    <property type="entry name" value="ZINC FINGER SWIM DOMAIN-CONTAINING PROTEIN 8"/>
    <property type="match status" value="1"/>
</dbReference>
<protein>
    <recommendedName>
        <fullName evidence="1">ZSWIM8 TPR repeats domain-containing protein</fullName>
    </recommendedName>
</protein>
<evidence type="ECO:0000313" key="2">
    <source>
        <dbReference type="EnsemblMetazoa" id="CJA13381.1"/>
    </source>
</evidence>
<name>A0A8R1HYP4_CAEJA</name>
<feature type="domain" description="ZSWIM8 TPR repeats" evidence="1">
    <location>
        <begin position="59"/>
        <end position="297"/>
    </location>
</feature>
<dbReference type="EnsemblMetazoa" id="CJA13381.1">
    <property type="protein sequence ID" value="CJA13381.1"/>
    <property type="gene ID" value="WBGene00132585"/>
</dbReference>
<reference evidence="2" key="2">
    <citation type="submission" date="2022-06" db="UniProtKB">
        <authorList>
            <consortium name="EnsemblMetazoa"/>
        </authorList>
    </citation>
    <scope>IDENTIFICATION</scope>
    <source>
        <strain evidence="2">DF5081</strain>
    </source>
</reference>
<dbReference type="AlphaFoldDB" id="A0A8R1HYP4"/>
<evidence type="ECO:0000259" key="1">
    <source>
        <dbReference type="Pfam" id="PF25572"/>
    </source>
</evidence>
<dbReference type="Proteomes" id="UP000005237">
    <property type="component" value="Unassembled WGS sequence"/>
</dbReference>
<dbReference type="InterPro" id="IPR057945">
    <property type="entry name" value="TPR_ZSWIM8"/>
</dbReference>